<dbReference type="SUPFAM" id="SSF81321">
    <property type="entry name" value="Family A G protein-coupled receptor-like"/>
    <property type="match status" value="1"/>
</dbReference>
<evidence type="ECO:0000313" key="8">
    <source>
        <dbReference type="Proteomes" id="UP000324629"/>
    </source>
</evidence>
<name>A0A5J4N355_9TREM</name>
<gene>
    <name evidence="7" type="ORF">DEA37_0009028</name>
</gene>
<dbReference type="EMBL" id="QNGE01017107">
    <property type="protein sequence ID" value="KAA3669983.1"/>
    <property type="molecule type" value="Genomic_DNA"/>
</dbReference>
<keyword evidence="8" id="KW-1185">Reference proteome</keyword>
<evidence type="ECO:0000256" key="1">
    <source>
        <dbReference type="ARBA" id="ARBA00004370"/>
    </source>
</evidence>
<keyword evidence="2 5" id="KW-0812">Transmembrane</keyword>
<evidence type="ECO:0000256" key="3">
    <source>
        <dbReference type="ARBA" id="ARBA00022989"/>
    </source>
</evidence>
<evidence type="ECO:0000313" key="7">
    <source>
        <dbReference type="EMBL" id="KAA3669983.1"/>
    </source>
</evidence>
<dbReference type="Pfam" id="PF00001">
    <property type="entry name" value="7tm_1"/>
    <property type="match status" value="1"/>
</dbReference>
<organism evidence="7 8">
    <name type="scientific">Paragonimus westermani</name>
    <dbReference type="NCBI Taxonomy" id="34504"/>
    <lineage>
        <taxon>Eukaryota</taxon>
        <taxon>Metazoa</taxon>
        <taxon>Spiralia</taxon>
        <taxon>Lophotrochozoa</taxon>
        <taxon>Platyhelminthes</taxon>
        <taxon>Trematoda</taxon>
        <taxon>Digenea</taxon>
        <taxon>Plagiorchiida</taxon>
        <taxon>Troglotremata</taxon>
        <taxon>Troglotrematidae</taxon>
        <taxon>Paragonimus</taxon>
    </lineage>
</organism>
<feature type="transmembrane region" description="Helical" evidence="5">
    <location>
        <begin position="138"/>
        <end position="163"/>
    </location>
</feature>
<comment type="caution">
    <text evidence="7">The sequence shown here is derived from an EMBL/GenBank/DDBJ whole genome shotgun (WGS) entry which is preliminary data.</text>
</comment>
<comment type="subcellular location">
    <subcellularLocation>
        <location evidence="1">Membrane</location>
    </subcellularLocation>
</comment>
<reference evidence="7 8" key="1">
    <citation type="journal article" date="2019" name="Gigascience">
        <title>Whole-genome sequence of the oriental lung fluke Paragonimus westermani.</title>
        <authorList>
            <person name="Oey H."/>
            <person name="Zakrzewski M."/>
            <person name="Narain K."/>
            <person name="Devi K.R."/>
            <person name="Agatsuma T."/>
            <person name="Nawaratna S."/>
            <person name="Gobert G.N."/>
            <person name="Jones M.K."/>
            <person name="Ragan M.A."/>
            <person name="McManus D.P."/>
            <person name="Krause L."/>
        </authorList>
    </citation>
    <scope>NUCLEOTIDE SEQUENCE [LARGE SCALE GENOMIC DNA]</scope>
    <source>
        <strain evidence="7 8">IND2009</strain>
    </source>
</reference>
<feature type="transmembrane region" description="Helical" evidence="5">
    <location>
        <begin position="175"/>
        <end position="200"/>
    </location>
</feature>
<dbReference type="AlphaFoldDB" id="A0A5J4N355"/>
<dbReference type="Gene3D" id="1.20.1070.10">
    <property type="entry name" value="Rhodopsin 7-helix transmembrane proteins"/>
    <property type="match status" value="1"/>
</dbReference>
<dbReference type="InterPro" id="IPR000276">
    <property type="entry name" value="GPCR_Rhodpsn"/>
</dbReference>
<feature type="transmembrane region" description="Helical" evidence="5">
    <location>
        <begin position="220"/>
        <end position="243"/>
    </location>
</feature>
<proteinExistence type="predicted"/>
<dbReference type="PROSITE" id="PS50262">
    <property type="entry name" value="G_PROTEIN_RECEP_F1_2"/>
    <property type="match status" value="1"/>
</dbReference>
<evidence type="ECO:0000256" key="2">
    <source>
        <dbReference type="ARBA" id="ARBA00022692"/>
    </source>
</evidence>
<keyword evidence="4 5" id="KW-0472">Membrane</keyword>
<dbReference type="CDD" id="cd00637">
    <property type="entry name" value="7tm_classA_rhodopsin-like"/>
    <property type="match status" value="1"/>
</dbReference>
<evidence type="ECO:0000256" key="4">
    <source>
        <dbReference type="ARBA" id="ARBA00023136"/>
    </source>
</evidence>
<evidence type="ECO:0000256" key="5">
    <source>
        <dbReference type="SAM" id="Phobius"/>
    </source>
</evidence>
<protein>
    <recommendedName>
        <fullName evidence="6">G-protein coupled receptors family 1 profile domain-containing protein</fullName>
    </recommendedName>
</protein>
<sequence length="377" mass="43009">MSSPAYNNNSILDWPYVDSPWDLLIECESLRLGLPGATYSKCVTTKALGVWSAYITPVVCSIGLFGTILVVIALLLHVRYLNRQLIYIVFMFSANAATNILFAWLWILPAKGIPYATNGKSYFFTFYTSDAVCSLHRFAYSFTTTMACNFLLLASIDRFLAIFYPLKFNHIPRLYGWYASAFTVCLSVLMMVPVAVLVTLHTVGNKLICWFDRRYLWMEYYQAMLSNSSVIQPILVGLINLSFMLRIRQYLIINHRGTSVSKQDRTHFRSSVLMFFLSAVYLIFSMPQTIAYLVAYALSRNGGDVDTEVRLAYNIADLAWNLRFLMEVFNNVVLLYFSSQVRKYVYFLFPCLPKMLMASNDAAIVIEHELSTGASID</sequence>
<feature type="transmembrane region" description="Helical" evidence="5">
    <location>
        <begin position="54"/>
        <end position="78"/>
    </location>
</feature>
<feature type="transmembrane region" description="Helical" evidence="5">
    <location>
        <begin position="318"/>
        <end position="337"/>
    </location>
</feature>
<dbReference type="GO" id="GO:0016020">
    <property type="term" value="C:membrane"/>
    <property type="evidence" value="ECO:0007669"/>
    <property type="project" value="UniProtKB-SubCell"/>
</dbReference>
<accession>A0A5J4N355</accession>
<dbReference type="Proteomes" id="UP000324629">
    <property type="component" value="Unassembled WGS sequence"/>
</dbReference>
<dbReference type="GO" id="GO:0004930">
    <property type="term" value="F:G protein-coupled receptor activity"/>
    <property type="evidence" value="ECO:0007669"/>
    <property type="project" value="InterPro"/>
</dbReference>
<evidence type="ECO:0000259" key="6">
    <source>
        <dbReference type="PROSITE" id="PS50262"/>
    </source>
</evidence>
<dbReference type="PRINTS" id="PR00237">
    <property type="entry name" value="GPCRRHODOPSN"/>
</dbReference>
<feature type="transmembrane region" description="Helical" evidence="5">
    <location>
        <begin position="85"/>
        <end position="107"/>
    </location>
</feature>
<feature type="domain" description="G-protein coupled receptors family 1 profile" evidence="6">
    <location>
        <begin position="66"/>
        <end position="334"/>
    </location>
</feature>
<dbReference type="InterPro" id="IPR017452">
    <property type="entry name" value="GPCR_Rhodpsn_7TM"/>
</dbReference>
<feature type="transmembrane region" description="Helical" evidence="5">
    <location>
        <begin position="272"/>
        <end position="298"/>
    </location>
</feature>
<keyword evidence="3 5" id="KW-1133">Transmembrane helix</keyword>